<reference evidence="12" key="1">
    <citation type="submission" date="2021-01" db="EMBL/GenBank/DDBJ databases">
        <authorList>
            <person name="Corre E."/>
            <person name="Pelletier E."/>
            <person name="Niang G."/>
            <person name="Scheremetjew M."/>
            <person name="Finn R."/>
            <person name="Kale V."/>
            <person name="Holt S."/>
            <person name="Cochrane G."/>
            <person name="Meng A."/>
            <person name="Brown T."/>
            <person name="Cohen L."/>
        </authorList>
    </citation>
    <scope>NUCLEOTIDE SEQUENCE</scope>
    <source>
        <strain evidence="12">CCMP2877</strain>
    </source>
</reference>
<accession>A0A7S1U2R4</accession>
<dbReference type="InterPro" id="IPR036986">
    <property type="entry name" value="S4_RNA-bd_sf"/>
</dbReference>
<keyword evidence="4 9" id="KW-0694">RNA-binding</keyword>
<dbReference type="GO" id="GO:0042274">
    <property type="term" value="P:ribosomal small subunit biogenesis"/>
    <property type="evidence" value="ECO:0007669"/>
    <property type="project" value="TreeGrafter"/>
</dbReference>
<dbReference type="Pfam" id="PF00163">
    <property type="entry name" value="Ribosomal_S4"/>
    <property type="match status" value="1"/>
</dbReference>
<evidence type="ECO:0000256" key="9">
    <source>
        <dbReference type="PROSITE-ProRule" id="PRU00182"/>
    </source>
</evidence>
<dbReference type="PANTHER" id="PTHR11831:SF1">
    <property type="entry name" value="U3 SMALL NUCLEOLAR RIBONUCLEOPROTEIN PROTEIN IMP3"/>
    <property type="match status" value="1"/>
</dbReference>
<evidence type="ECO:0000256" key="2">
    <source>
        <dbReference type="ARBA" id="ARBA00007465"/>
    </source>
</evidence>
<dbReference type="Gene3D" id="3.10.290.10">
    <property type="entry name" value="RNA-binding S4 domain"/>
    <property type="match status" value="1"/>
</dbReference>
<dbReference type="CDD" id="cd00165">
    <property type="entry name" value="S4"/>
    <property type="match status" value="1"/>
</dbReference>
<evidence type="ECO:0000259" key="11">
    <source>
        <dbReference type="SMART" id="SM01390"/>
    </source>
</evidence>
<dbReference type="InterPro" id="IPR001912">
    <property type="entry name" value="Ribosomal_uS4_N"/>
</dbReference>
<evidence type="ECO:0000256" key="1">
    <source>
        <dbReference type="ARBA" id="ARBA00004604"/>
    </source>
</evidence>
<dbReference type="Pfam" id="PF01479">
    <property type="entry name" value="S4"/>
    <property type="match status" value="1"/>
</dbReference>
<evidence type="ECO:0000259" key="10">
    <source>
        <dbReference type="SMART" id="SM00363"/>
    </source>
</evidence>
<dbReference type="SMART" id="SM00363">
    <property type="entry name" value="S4"/>
    <property type="match status" value="1"/>
</dbReference>
<organism evidence="12">
    <name type="scientific">Phaeomonas parva</name>
    <dbReference type="NCBI Taxonomy" id="124430"/>
    <lineage>
        <taxon>Eukaryota</taxon>
        <taxon>Sar</taxon>
        <taxon>Stramenopiles</taxon>
        <taxon>Ochrophyta</taxon>
        <taxon>Pinguiophyceae</taxon>
        <taxon>Pinguiochrysidales</taxon>
        <taxon>Pinguiochrysidaceae</taxon>
        <taxon>Phaeomonas</taxon>
    </lineage>
</organism>
<evidence type="ECO:0000256" key="3">
    <source>
        <dbReference type="ARBA" id="ARBA00022517"/>
    </source>
</evidence>
<comment type="subcellular location">
    <subcellularLocation>
        <location evidence="1">Nucleus</location>
        <location evidence="1">Nucleolus</location>
    </subcellularLocation>
</comment>
<name>A0A7S1U2R4_9STRA</name>
<feature type="domain" description="Small ribosomal subunit protein uS4 N-terminal" evidence="11">
    <location>
        <begin position="3"/>
        <end position="106"/>
    </location>
</feature>
<evidence type="ECO:0000256" key="5">
    <source>
        <dbReference type="ARBA" id="ARBA00023242"/>
    </source>
</evidence>
<protein>
    <recommendedName>
        <fullName evidence="7">U3 small nucleolar ribonucleoprotein protein IMP3</fullName>
    </recommendedName>
    <alternativeName>
        <fullName evidence="8">U3 small nucleolar ribonucleoprotein protein imp3</fullName>
    </alternativeName>
</protein>
<gene>
    <name evidence="12" type="ORF">PPAR1163_LOCUS13495</name>
</gene>
<dbReference type="GO" id="GO:0034457">
    <property type="term" value="C:Mpp10 complex"/>
    <property type="evidence" value="ECO:0007669"/>
    <property type="project" value="TreeGrafter"/>
</dbReference>
<evidence type="ECO:0000313" key="12">
    <source>
        <dbReference type="EMBL" id="CAD9255126.1"/>
    </source>
</evidence>
<evidence type="ECO:0000256" key="7">
    <source>
        <dbReference type="ARBA" id="ARBA00069727"/>
    </source>
</evidence>
<dbReference type="InterPro" id="IPR022801">
    <property type="entry name" value="Ribosomal_uS4"/>
</dbReference>
<sequence length="183" mass="21182">MRKLKHHERKLLKKVDFLEWKSDGGGREAAVLRRYHVQDRDDYVKYNRLAGLITKLVAQLKKLPPSDPFRIKKSDKLLGKLYELGVIDTKKSLEKAERISAAAFCRRRLPVVMVRLKMAETVRLAAQYVEQGHVRVGPNTVTDPGFLAKRTMEDFVTWADSSKMKRHIAKYNDKLDDYDLLGN</sequence>
<evidence type="ECO:0000256" key="4">
    <source>
        <dbReference type="ARBA" id="ARBA00022884"/>
    </source>
</evidence>
<dbReference type="GO" id="GO:0006364">
    <property type="term" value="P:rRNA processing"/>
    <property type="evidence" value="ECO:0007669"/>
    <property type="project" value="TreeGrafter"/>
</dbReference>
<dbReference type="SMART" id="SM01390">
    <property type="entry name" value="Ribosomal_S4"/>
    <property type="match status" value="1"/>
</dbReference>
<evidence type="ECO:0000256" key="8">
    <source>
        <dbReference type="ARBA" id="ARBA00072223"/>
    </source>
</evidence>
<dbReference type="GO" id="GO:0019843">
    <property type="term" value="F:rRNA binding"/>
    <property type="evidence" value="ECO:0007669"/>
    <property type="project" value="InterPro"/>
</dbReference>
<evidence type="ECO:0000256" key="6">
    <source>
        <dbReference type="ARBA" id="ARBA00023274"/>
    </source>
</evidence>
<keyword evidence="3" id="KW-0690">Ribosome biogenesis</keyword>
<dbReference type="GO" id="GO:0032040">
    <property type="term" value="C:small-subunit processome"/>
    <property type="evidence" value="ECO:0007669"/>
    <property type="project" value="TreeGrafter"/>
</dbReference>
<comment type="similarity">
    <text evidence="2">Belongs to the universal ribosomal protein uS4 family.</text>
</comment>
<keyword evidence="6" id="KW-0687">Ribonucleoprotein</keyword>
<dbReference type="EMBL" id="HBGJ01020819">
    <property type="protein sequence ID" value="CAD9255126.1"/>
    <property type="molecule type" value="Transcribed_RNA"/>
</dbReference>
<dbReference type="FunFam" id="3.10.290.10:FF:000006">
    <property type="entry name" value="U3 small nucleolar ribonucleoprotein IMP3"/>
    <property type="match status" value="1"/>
</dbReference>
<dbReference type="PANTHER" id="PTHR11831">
    <property type="entry name" value="30S 40S RIBOSOMAL PROTEIN"/>
    <property type="match status" value="1"/>
</dbReference>
<proteinExistence type="inferred from homology"/>
<dbReference type="InterPro" id="IPR002942">
    <property type="entry name" value="S4_RNA-bd"/>
</dbReference>
<dbReference type="GO" id="GO:0030515">
    <property type="term" value="F:snoRNA binding"/>
    <property type="evidence" value="ECO:0007669"/>
    <property type="project" value="TreeGrafter"/>
</dbReference>
<keyword evidence="5" id="KW-0539">Nucleus</keyword>
<feature type="domain" description="RNA-binding S4" evidence="10">
    <location>
        <begin position="107"/>
        <end position="172"/>
    </location>
</feature>
<dbReference type="PROSITE" id="PS50889">
    <property type="entry name" value="S4"/>
    <property type="match status" value="1"/>
</dbReference>
<dbReference type="SUPFAM" id="SSF55174">
    <property type="entry name" value="Alpha-L RNA-binding motif"/>
    <property type="match status" value="1"/>
</dbReference>
<dbReference type="AlphaFoldDB" id="A0A7S1U2R4"/>